<evidence type="ECO:0000313" key="2">
    <source>
        <dbReference type="Proteomes" id="UP001589734"/>
    </source>
</evidence>
<dbReference type="EMBL" id="JBHLYW010000001">
    <property type="protein sequence ID" value="MFC0075480.1"/>
    <property type="molecule type" value="Genomic_DNA"/>
</dbReference>
<sequence>MKTNLKLSKITISKLDNLNFKPLENGELINLKGGGGDPINTGTSTVPYGPSQTSPVSVGPVIIYTAGGSTGYNDTTHLSSCQVDIEGNYSYTECIGRDS</sequence>
<accession>A0ABV6BJ62</accession>
<evidence type="ECO:0000313" key="1">
    <source>
        <dbReference type="EMBL" id="MFC0075480.1"/>
    </source>
</evidence>
<gene>
    <name evidence="1" type="ORF">ACFFLS_00385</name>
</gene>
<proteinExistence type="predicted"/>
<dbReference type="RefSeq" id="WP_379683858.1">
    <property type="nucleotide sequence ID" value="NZ_JBHLYW010000001.1"/>
</dbReference>
<reference evidence="1 2" key="1">
    <citation type="submission" date="2024-09" db="EMBL/GenBank/DDBJ databases">
        <authorList>
            <person name="Sun Q."/>
            <person name="Mori K."/>
        </authorList>
    </citation>
    <scope>NUCLEOTIDE SEQUENCE [LARGE SCALE GENOMIC DNA]</scope>
    <source>
        <strain evidence="1 2">CGMCC 1.12926</strain>
    </source>
</reference>
<organism evidence="1 2">
    <name type="scientific">Flavobacterium procerum</name>
    <dbReference type="NCBI Taxonomy" id="1455569"/>
    <lineage>
        <taxon>Bacteria</taxon>
        <taxon>Pseudomonadati</taxon>
        <taxon>Bacteroidota</taxon>
        <taxon>Flavobacteriia</taxon>
        <taxon>Flavobacteriales</taxon>
        <taxon>Flavobacteriaceae</taxon>
        <taxon>Flavobacterium</taxon>
    </lineage>
</organism>
<comment type="caution">
    <text evidence="1">The sequence shown here is derived from an EMBL/GenBank/DDBJ whole genome shotgun (WGS) entry which is preliminary data.</text>
</comment>
<protein>
    <submittedName>
        <fullName evidence="1">Uncharacterized protein</fullName>
    </submittedName>
</protein>
<dbReference type="Proteomes" id="UP001589734">
    <property type="component" value="Unassembled WGS sequence"/>
</dbReference>
<name>A0ABV6BJ62_9FLAO</name>
<keyword evidence="2" id="KW-1185">Reference proteome</keyword>